<accession>A0ABY7X6I5</accession>
<dbReference type="RefSeq" id="WP_274337421.1">
    <property type="nucleotide sequence ID" value="NZ_CP118106.1"/>
</dbReference>
<keyword evidence="1" id="KW-0472">Membrane</keyword>
<dbReference type="Proteomes" id="UP001221519">
    <property type="component" value="Chromosome"/>
</dbReference>
<evidence type="ECO:0000313" key="2">
    <source>
        <dbReference type="EMBL" id="WDI01431.1"/>
    </source>
</evidence>
<sequence>MRKKKVNIGDVFVIPIKENRYGYGQVVLFGSFFKIFIAFDFITDEKITDIKEILSKDIIILIRSNLVFIEDGYWTILGNAELPVDLALPEYYIREGLDDSELVTAEEDYVRIATEEDLKKYSINATYTPGVLEDILNAIVDGEDWKEEYGDVVYKP</sequence>
<keyword evidence="1" id="KW-1133">Transmembrane helix</keyword>
<feature type="transmembrane region" description="Helical" evidence="1">
    <location>
        <begin position="21"/>
        <end position="42"/>
    </location>
</feature>
<proteinExistence type="predicted"/>
<dbReference type="InterPro" id="IPR029278">
    <property type="entry name" value="Imm26"/>
</dbReference>
<organism evidence="2 3">
    <name type="scientific">Paenibacillus urinalis</name>
    <dbReference type="NCBI Taxonomy" id="521520"/>
    <lineage>
        <taxon>Bacteria</taxon>
        <taxon>Bacillati</taxon>
        <taxon>Bacillota</taxon>
        <taxon>Bacilli</taxon>
        <taxon>Bacillales</taxon>
        <taxon>Paenibacillaceae</taxon>
        <taxon>Paenibacillus</taxon>
    </lineage>
</organism>
<gene>
    <name evidence="2" type="ORF">PUW25_19520</name>
</gene>
<dbReference type="EMBL" id="CP118108">
    <property type="protein sequence ID" value="WDI01431.1"/>
    <property type="molecule type" value="Genomic_DNA"/>
</dbReference>
<evidence type="ECO:0000256" key="1">
    <source>
        <dbReference type="SAM" id="Phobius"/>
    </source>
</evidence>
<keyword evidence="1" id="KW-0812">Transmembrane</keyword>
<keyword evidence="3" id="KW-1185">Reference proteome</keyword>
<evidence type="ECO:0000313" key="3">
    <source>
        <dbReference type="Proteomes" id="UP001221519"/>
    </source>
</evidence>
<reference evidence="2 3" key="1">
    <citation type="submission" date="2023-02" db="EMBL/GenBank/DDBJ databases">
        <title>Pathogen: clinical or host-associated sample.</title>
        <authorList>
            <person name="Hergert J."/>
            <person name="Casey R."/>
            <person name="Wagner J."/>
            <person name="Young E.L."/>
            <person name="Oakeson K.F."/>
        </authorList>
    </citation>
    <scope>NUCLEOTIDE SEQUENCE [LARGE SCALE GENOMIC DNA]</scope>
    <source>
        <strain evidence="2 3">2022CK-00829</strain>
    </source>
</reference>
<name>A0ABY7X6I5_9BACL</name>
<dbReference type="Pfam" id="PF15428">
    <property type="entry name" value="Imm26"/>
    <property type="match status" value="1"/>
</dbReference>
<protein>
    <submittedName>
        <fullName evidence="2">Imm26 family immunity protein</fullName>
    </submittedName>
</protein>